<evidence type="ECO:0000313" key="3">
    <source>
        <dbReference type="Proteomes" id="UP000244193"/>
    </source>
</evidence>
<keyword evidence="3" id="KW-1185">Reference proteome</keyword>
<reference evidence="2 3" key="1">
    <citation type="submission" date="2018-04" db="EMBL/GenBank/DDBJ databases">
        <title>Genome sequencing of Flavobacterium sp. HYN0048.</title>
        <authorList>
            <person name="Yi H."/>
            <person name="Baek C."/>
        </authorList>
    </citation>
    <scope>NUCLEOTIDE SEQUENCE [LARGE SCALE GENOMIC DNA]</scope>
    <source>
        <strain evidence="2 3">HYN0048</strain>
    </source>
</reference>
<dbReference type="KEGG" id="fmg:HYN48_03520"/>
<evidence type="ECO:0000313" key="2">
    <source>
        <dbReference type="EMBL" id="AWA29230.1"/>
    </source>
</evidence>
<keyword evidence="1" id="KW-0472">Membrane</keyword>
<dbReference type="OrthoDB" id="1375605at2"/>
<organism evidence="2 3">
    <name type="scientific">Flavobacterium magnum</name>
    <dbReference type="NCBI Taxonomy" id="2162713"/>
    <lineage>
        <taxon>Bacteria</taxon>
        <taxon>Pseudomonadati</taxon>
        <taxon>Bacteroidota</taxon>
        <taxon>Flavobacteriia</taxon>
        <taxon>Flavobacteriales</taxon>
        <taxon>Flavobacteriaceae</taxon>
        <taxon>Flavobacterium</taxon>
    </lineage>
</organism>
<feature type="transmembrane region" description="Helical" evidence="1">
    <location>
        <begin position="72"/>
        <end position="93"/>
    </location>
</feature>
<evidence type="ECO:0000256" key="1">
    <source>
        <dbReference type="SAM" id="Phobius"/>
    </source>
</evidence>
<feature type="transmembrane region" description="Helical" evidence="1">
    <location>
        <begin position="105"/>
        <end position="126"/>
    </location>
</feature>
<gene>
    <name evidence="2" type="ORF">HYN48_03520</name>
</gene>
<name>A0A2S0RD67_9FLAO</name>
<keyword evidence="1" id="KW-1133">Transmembrane helix</keyword>
<dbReference type="Proteomes" id="UP000244193">
    <property type="component" value="Chromosome"/>
</dbReference>
<protein>
    <submittedName>
        <fullName evidence="2">Uncharacterized protein</fullName>
    </submittedName>
</protein>
<proteinExistence type="predicted"/>
<keyword evidence="1" id="KW-0812">Transmembrane</keyword>
<dbReference type="RefSeq" id="WP_108369815.1">
    <property type="nucleotide sequence ID" value="NZ_CP028811.1"/>
</dbReference>
<accession>A0A2S0RD67</accession>
<feature type="transmembrane region" description="Helical" evidence="1">
    <location>
        <begin position="12"/>
        <end position="30"/>
    </location>
</feature>
<sequence>MNPSLRPLSETAVLAATAFAGHALLLHFIWPGRTADWHYPIVALYGFFSLCSLFIAYILGRTKVKNIDSVGSTFMLLTCIKAVLAYVLLHPVLTSGKMDVEFEKMNFFAVFAIFLTIETVVSVRLLQKK</sequence>
<dbReference type="AlphaFoldDB" id="A0A2S0RD67"/>
<dbReference type="EMBL" id="CP028811">
    <property type="protein sequence ID" value="AWA29230.1"/>
    <property type="molecule type" value="Genomic_DNA"/>
</dbReference>
<feature type="transmembrane region" description="Helical" evidence="1">
    <location>
        <begin position="42"/>
        <end position="60"/>
    </location>
</feature>